<dbReference type="EMBL" id="LSRX01000042">
    <property type="protein sequence ID" value="OLQ12497.1"/>
    <property type="molecule type" value="Genomic_DNA"/>
</dbReference>
<proteinExistence type="predicted"/>
<dbReference type="OrthoDB" id="418497at2759"/>
<evidence type="ECO:0000313" key="2">
    <source>
        <dbReference type="Proteomes" id="UP000186817"/>
    </source>
</evidence>
<keyword evidence="2" id="KW-1185">Reference proteome</keyword>
<dbReference type="Proteomes" id="UP000186817">
    <property type="component" value="Unassembled WGS sequence"/>
</dbReference>
<comment type="caution">
    <text evidence="1">The sequence shown here is derived from an EMBL/GenBank/DDBJ whole genome shotgun (WGS) entry which is preliminary data.</text>
</comment>
<dbReference type="GO" id="GO:0030246">
    <property type="term" value="F:carbohydrate binding"/>
    <property type="evidence" value="ECO:0007669"/>
    <property type="project" value="InterPro"/>
</dbReference>
<name>A0A1Q9EYG4_SYMMI</name>
<sequence length="365" mass="39693">MASPSKRQKVDADTDARGRSLVTLQTSAATLSLDPAGGFTRSFGFLQGSIASFRLASSTNPLCWDSAVHDQKDPSDSAPRPLGHFLCLDRWGPPSGPELANGMPYHGEASQARLSAKLPLAGLSAKRRARLLEVTSAPGGEAAVAVFEDEVQNDAKLGRMYNMVQHPSIAPPFLTRETRVDCNGLRGFTQCAREAVSAQSWATPMKFPEARTSGTRDARQMTGGPDDVFSYEVDPSCSHGWVTAYTADQKLLLGYVWPRAHYPWVSLWCSSAGEEPKARGLEFGTTGLHQPFPVLSQHPRIFDLPTFEYLDAGESRQRSFACFLLTISEDFAGVESLAVASDTLVLCERGGRRHEIRMSSCCFGA</sequence>
<reference evidence="1 2" key="1">
    <citation type="submission" date="2016-02" db="EMBL/GenBank/DDBJ databases">
        <title>Genome analysis of coral dinoflagellate symbionts highlights evolutionary adaptations to a symbiotic lifestyle.</title>
        <authorList>
            <person name="Aranda M."/>
            <person name="Li Y."/>
            <person name="Liew Y.J."/>
            <person name="Baumgarten S."/>
            <person name="Simakov O."/>
            <person name="Wilson M."/>
            <person name="Piel J."/>
            <person name="Ashoor H."/>
            <person name="Bougouffa S."/>
            <person name="Bajic V.B."/>
            <person name="Ryu T."/>
            <person name="Ravasi T."/>
            <person name="Bayer T."/>
            <person name="Micklem G."/>
            <person name="Kim H."/>
            <person name="Bhak J."/>
            <person name="Lajeunesse T.C."/>
            <person name="Voolstra C.R."/>
        </authorList>
    </citation>
    <scope>NUCLEOTIDE SEQUENCE [LARGE SCALE GENOMIC DNA]</scope>
    <source>
        <strain evidence="1 2">CCMP2467</strain>
    </source>
</reference>
<dbReference type="AlphaFoldDB" id="A0A1Q9EYG4"/>
<evidence type="ECO:0000313" key="1">
    <source>
        <dbReference type="EMBL" id="OLQ12497.1"/>
    </source>
</evidence>
<gene>
    <name evidence="1" type="ORF">AK812_SmicGene3572</name>
</gene>
<dbReference type="Gene3D" id="2.70.98.10">
    <property type="match status" value="1"/>
</dbReference>
<organism evidence="1 2">
    <name type="scientific">Symbiodinium microadriaticum</name>
    <name type="common">Dinoflagellate</name>
    <name type="synonym">Zooxanthella microadriatica</name>
    <dbReference type="NCBI Taxonomy" id="2951"/>
    <lineage>
        <taxon>Eukaryota</taxon>
        <taxon>Sar</taxon>
        <taxon>Alveolata</taxon>
        <taxon>Dinophyceae</taxon>
        <taxon>Suessiales</taxon>
        <taxon>Symbiodiniaceae</taxon>
        <taxon>Symbiodinium</taxon>
    </lineage>
</organism>
<protein>
    <submittedName>
        <fullName evidence="1">Uncharacterized protein</fullName>
    </submittedName>
</protein>
<dbReference type="OMA" id="MENTILC"/>
<dbReference type="InterPro" id="IPR014718">
    <property type="entry name" value="GH-type_carb-bd"/>
</dbReference>
<accession>A0A1Q9EYG4</accession>